<dbReference type="SMART" id="SM00267">
    <property type="entry name" value="GGDEF"/>
    <property type="match status" value="1"/>
</dbReference>
<dbReference type="RefSeq" id="WP_012579745.1">
    <property type="nucleotide sequence ID" value="NC_011653.1"/>
</dbReference>
<dbReference type="GO" id="GO:0005886">
    <property type="term" value="C:plasma membrane"/>
    <property type="evidence" value="ECO:0007669"/>
    <property type="project" value="TreeGrafter"/>
</dbReference>
<keyword evidence="3" id="KW-1185">Reference proteome</keyword>
<dbReference type="InterPro" id="IPR029016">
    <property type="entry name" value="GAF-like_dom_sf"/>
</dbReference>
<feature type="domain" description="GGDEF" evidence="1">
    <location>
        <begin position="353"/>
        <end position="474"/>
    </location>
</feature>
<dbReference type="PROSITE" id="PS50887">
    <property type="entry name" value="GGDEF"/>
    <property type="match status" value="1"/>
</dbReference>
<dbReference type="InterPro" id="IPR050469">
    <property type="entry name" value="Diguanylate_Cyclase"/>
</dbReference>
<dbReference type="EMBL" id="CP001185">
    <property type="protein sequence ID" value="ACJ75181.1"/>
    <property type="molecule type" value="Genomic_DNA"/>
</dbReference>
<dbReference type="SUPFAM" id="SSF55073">
    <property type="entry name" value="Nucleotide cyclase"/>
    <property type="match status" value="1"/>
</dbReference>
<evidence type="ECO:0000313" key="3">
    <source>
        <dbReference type="Proteomes" id="UP000002453"/>
    </source>
</evidence>
<dbReference type="eggNOG" id="COG2199">
    <property type="taxonomic scope" value="Bacteria"/>
</dbReference>
<name>B7IGG7_THEAB</name>
<dbReference type="NCBIfam" id="TIGR00254">
    <property type="entry name" value="GGDEF"/>
    <property type="match status" value="1"/>
</dbReference>
<dbReference type="InterPro" id="IPR029787">
    <property type="entry name" value="Nucleotide_cyclase"/>
</dbReference>
<dbReference type="GO" id="GO:0043709">
    <property type="term" value="P:cell adhesion involved in single-species biofilm formation"/>
    <property type="evidence" value="ECO:0007669"/>
    <property type="project" value="TreeGrafter"/>
</dbReference>
<sequence length="474" mass="56481">MLIFLFILTFVLISLLFYIVRIIKLTKLIYNTARKDSNVIIWKNSRILYCDKPLMELLKKHGIDVNDFRNFSFEKINFYINKYPFLKEFFEKFRVNFEEKLFEYETTIFLSNEFYKIKFRREKNKTTVYSVLLITNVILNIKEYTDELISSIYKIPEEFFNLTTSDTSTYELVDYFFNFLSSQNIIDSLVVGIRKIDGSINIIYGKIGDKKFKNFTIKDKTLISYISDTGEKLYVNNSEELKLPEEYKLMKVINKPYSIYGIPLRIGENVFGAVLFEKEGNNKFCLKDFHLFEILAFLISISIKLKNEYQILYKSSKENFKKSIIDPLTKAYNRNYLSIVLYKNFEISKEKSKYKIVIFLDLDNFKSLNDKYGHVYGDKVLKNFVKTAKMVLRKDDIIIRYGGDEFLILLYDLNIENAESVIQRIRKMILNSEFKVDFSYGLMYFDHEKSLEENIKIVDKKMYEMKSKKKKLNL</sequence>
<dbReference type="KEGG" id="taf:THA_710"/>
<dbReference type="STRING" id="484019.THA_710"/>
<dbReference type="GO" id="GO:1902201">
    <property type="term" value="P:negative regulation of bacterial-type flagellum-dependent cell motility"/>
    <property type="evidence" value="ECO:0007669"/>
    <property type="project" value="TreeGrafter"/>
</dbReference>
<dbReference type="SUPFAM" id="SSF55781">
    <property type="entry name" value="GAF domain-like"/>
    <property type="match status" value="1"/>
</dbReference>
<dbReference type="CDD" id="cd01949">
    <property type="entry name" value="GGDEF"/>
    <property type="match status" value="1"/>
</dbReference>
<dbReference type="HOGENOM" id="CLU_552917_0_0_0"/>
<dbReference type="GO" id="GO:0052621">
    <property type="term" value="F:diguanylate cyclase activity"/>
    <property type="evidence" value="ECO:0007669"/>
    <property type="project" value="TreeGrafter"/>
</dbReference>
<dbReference type="PANTHER" id="PTHR45138">
    <property type="entry name" value="REGULATORY COMPONENTS OF SENSORY TRANSDUCTION SYSTEM"/>
    <property type="match status" value="1"/>
</dbReference>
<gene>
    <name evidence="2" type="ordered locus">THA_710</name>
</gene>
<proteinExistence type="predicted"/>
<organism evidence="2 3">
    <name type="scientific">Thermosipho africanus (strain TCF52B)</name>
    <dbReference type="NCBI Taxonomy" id="484019"/>
    <lineage>
        <taxon>Bacteria</taxon>
        <taxon>Thermotogati</taxon>
        <taxon>Thermotogota</taxon>
        <taxon>Thermotogae</taxon>
        <taxon>Thermotogales</taxon>
        <taxon>Fervidobacteriaceae</taxon>
        <taxon>Thermosipho</taxon>
    </lineage>
</organism>
<reference evidence="2 3" key="1">
    <citation type="journal article" date="2009" name="J. Bacteriol.">
        <title>The genome of Thermosipho africanus TCF52B: lateral genetic connections to the Firmicutes and Archaea.</title>
        <authorList>
            <person name="Nesboe C.L."/>
            <person name="Bapteste E."/>
            <person name="Curtis B."/>
            <person name="Dahle H."/>
            <person name="Lopez P."/>
            <person name="Macleod D."/>
            <person name="Dlutek M."/>
            <person name="Bowman S."/>
            <person name="Zhaxybayeva O."/>
            <person name="Birkeland N.-K."/>
            <person name="Doolittle W.F."/>
        </authorList>
    </citation>
    <scope>NUCLEOTIDE SEQUENCE [LARGE SCALE GENOMIC DNA]</scope>
    <source>
        <strain evidence="2 3">TCF52B</strain>
    </source>
</reference>
<dbReference type="InterPro" id="IPR000160">
    <property type="entry name" value="GGDEF_dom"/>
</dbReference>
<dbReference type="InterPro" id="IPR043128">
    <property type="entry name" value="Rev_trsase/Diguanyl_cyclase"/>
</dbReference>
<dbReference type="Pfam" id="PF00990">
    <property type="entry name" value="GGDEF"/>
    <property type="match status" value="1"/>
</dbReference>
<evidence type="ECO:0000313" key="2">
    <source>
        <dbReference type="EMBL" id="ACJ75181.1"/>
    </source>
</evidence>
<dbReference type="AlphaFoldDB" id="B7IGG7"/>
<evidence type="ECO:0000259" key="1">
    <source>
        <dbReference type="PROSITE" id="PS50887"/>
    </source>
</evidence>
<dbReference type="OrthoDB" id="9804955at2"/>
<accession>B7IGG7</accession>
<dbReference type="PANTHER" id="PTHR45138:SF23">
    <property type="entry name" value="SIGNALING PROTEIN"/>
    <property type="match status" value="1"/>
</dbReference>
<protein>
    <submittedName>
        <fullName evidence="2">Diguanylate cyclase (Ggdef) domain protein</fullName>
    </submittedName>
</protein>
<dbReference type="Proteomes" id="UP000002453">
    <property type="component" value="Chromosome"/>
</dbReference>
<dbReference type="Gene3D" id="3.30.70.270">
    <property type="match status" value="1"/>
</dbReference>
<dbReference type="Gene3D" id="3.30.450.40">
    <property type="match status" value="1"/>
</dbReference>